<keyword evidence="2" id="KW-1185">Reference proteome</keyword>
<evidence type="ECO:0000313" key="1">
    <source>
        <dbReference type="EMBL" id="MBD8893178.1"/>
    </source>
</evidence>
<reference evidence="1 2" key="2">
    <citation type="journal article" date="2021" name="Int. J. Syst. Evol. Microbiol.">
        <title>Roseibium litorale sp. nov., isolated from a tidal flat sediment and proposal for the reclassification of Labrenzia polysiphoniae as Roseibium polysiphoniae comb. nov.</title>
        <authorList>
            <person name="Liu Y."/>
            <person name="Pei T."/>
            <person name="Du J."/>
            <person name="Chao M."/>
            <person name="Deng M.R."/>
            <person name="Zhu H."/>
        </authorList>
    </citation>
    <scope>NUCLEOTIDE SEQUENCE [LARGE SCALE GENOMIC DNA]</scope>
    <source>
        <strain evidence="1 2">4C16A</strain>
    </source>
</reference>
<gene>
    <name evidence="1" type="ORF">IG616_16670</name>
</gene>
<reference evidence="2" key="1">
    <citation type="submission" date="2020-09" db="EMBL/GenBank/DDBJ databases">
        <title>The genome sequence of strain Labrenzia suaedae 4C16A.</title>
        <authorList>
            <person name="Liu Y."/>
        </authorList>
    </citation>
    <scope>NUCLEOTIDE SEQUENCE [LARGE SCALE GENOMIC DNA]</scope>
    <source>
        <strain evidence="2">4C16A</strain>
    </source>
</reference>
<dbReference type="Proteomes" id="UP000632063">
    <property type="component" value="Unassembled WGS sequence"/>
</dbReference>
<dbReference type="EMBL" id="JACYXI010000011">
    <property type="protein sequence ID" value="MBD8893178.1"/>
    <property type="molecule type" value="Genomic_DNA"/>
</dbReference>
<comment type="caution">
    <text evidence="1">The sequence shown here is derived from an EMBL/GenBank/DDBJ whole genome shotgun (WGS) entry which is preliminary data.</text>
</comment>
<organism evidence="1 2">
    <name type="scientific">Roseibium litorale</name>
    <dbReference type="NCBI Taxonomy" id="2803841"/>
    <lineage>
        <taxon>Bacteria</taxon>
        <taxon>Pseudomonadati</taxon>
        <taxon>Pseudomonadota</taxon>
        <taxon>Alphaproteobacteria</taxon>
        <taxon>Hyphomicrobiales</taxon>
        <taxon>Stappiaceae</taxon>
        <taxon>Roseibium</taxon>
    </lineage>
</organism>
<proteinExistence type="predicted"/>
<protein>
    <submittedName>
        <fullName evidence="1">Uncharacterized protein</fullName>
    </submittedName>
</protein>
<accession>A0ABR9CQX1</accession>
<sequence length="114" mass="12285">MSNFKAIIDLFGFTEESAAQFLSVDQEQVSRWCNTADGPPVEVWQALVSLFDKIRFAAEDAAKSADLDHLDASDLNRIALIVPESLTGDAGIDQAGPRRAATAMAVTSLARVFV</sequence>
<dbReference type="RefSeq" id="WP_192149298.1">
    <property type="nucleotide sequence ID" value="NZ_JACYXI010000011.1"/>
</dbReference>
<name>A0ABR9CQX1_9HYPH</name>
<evidence type="ECO:0000313" key="2">
    <source>
        <dbReference type="Proteomes" id="UP000632063"/>
    </source>
</evidence>